<evidence type="ECO:0000313" key="2">
    <source>
        <dbReference type="Proteomes" id="UP000632195"/>
    </source>
</evidence>
<organism evidence="1 2">
    <name type="scientific">Thermogymnomonas acidicola</name>
    <dbReference type="NCBI Taxonomy" id="399579"/>
    <lineage>
        <taxon>Archaea</taxon>
        <taxon>Methanobacteriati</taxon>
        <taxon>Thermoplasmatota</taxon>
        <taxon>Thermoplasmata</taxon>
        <taxon>Thermoplasmatales</taxon>
        <taxon>Thermogymnomonas</taxon>
    </lineage>
</organism>
<dbReference type="EMBL" id="BMNY01000001">
    <property type="protein sequence ID" value="GGM68204.1"/>
    <property type="molecule type" value="Genomic_DNA"/>
</dbReference>
<dbReference type="AlphaFoldDB" id="A0AA37F8T8"/>
<sequence>MEKAGFDIANVKIKFAAKFPEHPLTKILLSEPNVLTKDEFIAKTQTWLAFFNGDEEDGKN</sequence>
<comment type="caution">
    <text evidence="1">The sequence shown here is derived from an EMBL/GenBank/DDBJ whole genome shotgun (WGS) entry which is preliminary data.</text>
</comment>
<reference evidence="1" key="2">
    <citation type="submission" date="2022-09" db="EMBL/GenBank/DDBJ databases">
        <authorList>
            <person name="Sun Q."/>
            <person name="Ohkuma M."/>
        </authorList>
    </citation>
    <scope>NUCLEOTIDE SEQUENCE</scope>
    <source>
        <strain evidence="1">JCM 13583</strain>
    </source>
</reference>
<name>A0AA37F8T8_9ARCH</name>
<dbReference type="Proteomes" id="UP000632195">
    <property type="component" value="Unassembled WGS sequence"/>
</dbReference>
<evidence type="ECO:0000313" key="1">
    <source>
        <dbReference type="EMBL" id="GGM68204.1"/>
    </source>
</evidence>
<accession>A0AA37F8T8</accession>
<protein>
    <submittedName>
        <fullName evidence="1">Uncharacterized protein</fullName>
    </submittedName>
</protein>
<keyword evidence="2" id="KW-1185">Reference proteome</keyword>
<dbReference type="RefSeq" id="WP_075057144.1">
    <property type="nucleotide sequence ID" value="NZ_BMNY01000001.1"/>
</dbReference>
<gene>
    <name evidence="1" type="ORF">GCM10007108_02840</name>
</gene>
<proteinExistence type="predicted"/>
<reference evidence="1" key="1">
    <citation type="journal article" date="2014" name="Int. J. Syst. Evol. Microbiol.">
        <title>Complete genome sequence of Corynebacterium casei LMG S-19264T (=DSM 44701T), isolated from a smear-ripened cheese.</title>
        <authorList>
            <consortium name="US DOE Joint Genome Institute (JGI-PGF)"/>
            <person name="Walter F."/>
            <person name="Albersmeier A."/>
            <person name="Kalinowski J."/>
            <person name="Ruckert C."/>
        </authorList>
    </citation>
    <scope>NUCLEOTIDE SEQUENCE</scope>
    <source>
        <strain evidence="1">JCM 13583</strain>
    </source>
</reference>